<evidence type="ECO:0000313" key="2">
    <source>
        <dbReference type="EMBL" id="MBA0609314.1"/>
    </source>
</evidence>
<evidence type="ECO:0000313" key="3">
    <source>
        <dbReference type="Proteomes" id="UP000593561"/>
    </source>
</evidence>
<reference evidence="2 3" key="1">
    <citation type="journal article" date="2019" name="Genome Biol. Evol.">
        <title>Insights into the evolution of the New World diploid cottons (Gossypium, subgenus Houzingenia) based on genome sequencing.</title>
        <authorList>
            <person name="Grover C.E."/>
            <person name="Arick M.A. 2nd"/>
            <person name="Thrash A."/>
            <person name="Conover J.L."/>
            <person name="Sanders W.S."/>
            <person name="Peterson D.G."/>
            <person name="Frelichowski J.E."/>
            <person name="Scheffler J.A."/>
            <person name="Scheffler B.E."/>
            <person name="Wendel J.F."/>
        </authorList>
    </citation>
    <scope>NUCLEOTIDE SEQUENCE [LARGE SCALE GENOMIC DNA]</scope>
    <source>
        <strain evidence="2">27</strain>
        <tissue evidence="2">Leaf</tissue>
    </source>
</reference>
<comment type="caution">
    <text evidence="2">The sequence shown here is derived from an EMBL/GenBank/DDBJ whole genome shotgun (WGS) entry which is preliminary data.</text>
</comment>
<feature type="transmembrane region" description="Helical" evidence="1">
    <location>
        <begin position="12"/>
        <end position="32"/>
    </location>
</feature>
<accession>A0A7J8R685</accession>
<organism evidence="2 3">
    <name type="scientific">Gossypium davidsonii</name>
    <name type="common">Davidson's cotton</name>
    <name type="synonym">Gossypium klotzschianum subsp. davidsonii</name>
    <dbReference type="NCBI Taxonomy" id="34287"/>
    <lineage>
        <taxon>Eukaryota</taxon>
        <taxon>Viridiplantae</taxon>
        <taxon>Streptophyta</taxon>
        <taxon>Embryophyta</taxon>
        <taxon>Tracheophyta</taxon>
        <taxon>Spermatophyta</taxon>
        <taxon>Magnoliopsida</taxon>
        <taxon>eudicotyledons</taxon>
        <taxon>Gunneridae</taxon>
        <taxon>Pentapetalae</taxon>
        <taxon>rosids</taxon>
        <taxon>malvids</taxon>
        <taxon>Malvales</taxon>
        <taxon>Malvaceae</taxon>
        <taxon>Malvoideae</taxon>
        <taxon>Gossypium</taxon>
    </lineage>
</organism>
<keyword evidence="1" id="KW-1133">Transmembrane helix</keyword>
<proteinExistence type="predicted"/>
<keyword evidence="1" id="KW-0812">Transmembrane</keyword>
<dbReference type="EMBL" id="JABFAC010000003">
    <property type="protein sequence ID" value="MBA0609314.1"/>
    <property type="molecule type" value="Genomic_DNA"/>
</dbReference>
<evidence type="ECO:0000256" key="1">
    <source>
        <dbReference type="SAM" id="Phobius"/>
    </source>
</evidence>
<gene>
    <name evidence="2" type="ORF">Godav_021389</name>
</gene>
<dbReference type="Proteomes" id="UP000593561">
    <property type="component" value="Unassembled WGS sequence"/>
</dbReference>
<name>A0A7J8R685_GOSDV</name>
<sequence>MEKSFIDRNFHGLAFQIAAIGLKDVVIISFVLSLSNSGKNLP</sequence>
<dbReference type="AlphaFoldDB" id="A0A7J8R685"/>
<protein>
    <submittedName>
        <fullName evidence="2">Uncharacterized protein</fullName>
    </submittedName>
</protein>
<keyword evidence="1" id="KW-0472">Membrane</keyword>
<keyword evidence="3" id="KW-1185">Reference proteome</keyword>